<feature type="domain" description="HTH lysR-type" evidence="5">
    <location>
        <begin position="66"/>
        <end position="121"/>
    </location>
</feature>
<sequence length="366" mass="41032">MRAHGYLGTCPDVCSFYRRSLSVSQAAVAGRLRRHGPLWFAKLRVGIRPVSGFVQQVRNMRKRAPLNAIRAFEATARHGSVVKAADELCVTPTAVSHQIRMLEEFLQVQLFLRKNSRIELTQDARANVARITQALDLINDAVMSLTQLEEDVRRRLTVSASTSVASLWLMPRLGEFMVIEPDVDLNVRTFISRREAEEQESDFRILNWQSALDCQVEPLLEEEIVPVCAPELAARFGNDPKEILAHAPLVHVDRNQDGLEGTYPDWTRYLAEYGVSRGDISHGSRFNQASTGIDAARAGAGVILGRSLLTGQAIARGDLVKVAESYPIRSAYYLLSPWKPDSRETMQRFKDWILGKVRQNTLVHAA</sequence>
<evidence type="ECO:0000256" key="4">
    <source>
        <dbReference type="ARBA" id="ARBA00023163"/>
    </source>
</evidence>
<dbReference type="SUPFAM" id="SSF46785">
    <property type="entry name" value="Winged helix' DNA-binding domain"/>
    <property type="match status" value="1"/>
</dbReference>
<dbReference type="GO" id="GO:0003700">
    <property type="term" value="F:DNA-binding transcription factor activity"/>
    <property type="evidence" value="ECO:0007669"/>
    <property type="project" value="InterPro"/>
</dbReference>
<dbReference type="AlphaFoldDB" id="A0A7L9WIW8"/>
<dbReference type="InterPro" id="IPR036390">
    <property type="entry name" value="WH_DNA-bd_sf"/>
</dbReference>
<comment type="similarity">
    <text evidence="1">Belongs to the LysR transcriptional regulatory family.</text>
</comment>
<evidence type="ECO:0000259" key="5">
    <source>
        <dbReference type="PROSITE" id="PS50931"/>
    </source>
</evidence>
<name>A0A7L9WIW8_9RHOB</name>
<dbReference type="Pfam" id="PF03466">
    <property type="entry name" value="LysR_substrate"/>
    <property type="match status" value="1"/>
</dbReference>
<keyword evidence="2" id="KW-0805">Transcription regulation</keyword>
<dbReference type="Pfam" id="PF00126">
    <property type="entry name" value="HTH_1"/>
    <property type="match status" value="1"/>
</dbReference>
<accession>A0A7L9WIW8</accession>
<dbReference type="InterPro" id="IPR005119">
    <property type="entry name" value="LysR_subst-bd"/>
</dbReference>
<dbReference type="GO" id="GO:0043565">
    <property type="term" value="F:sequence-specific DNA binding"/>
    <property type="evidence" value="ECO:0007669"/>
    <property type="project" value="TreeGrafter"/>
</dbReference>
<dbReference type="PANTHER" id="PTHR30537:SF26">
    <property type="entry name" value="GLYCINE CLEAVAGE SYSTEM TRANSCRIPTIONAL ACTIVATOR"/>
    <property type="match status" value="1"/>
</dbReference>
<dbReference type="PANTHER" id="PTHR30537">
    <property type="entry name" value="HTH-TYPE TRANSCRIPTIONAL REGULATOR"/>
    <property type="match status" value="1"/>
</dbReference>
<dbReference type="EMBL" id="CP045201">
    <property type="protein sequence ID" value="QOL79892.1"/>
    <property type="molecule type" value="Genomic_DNA"/>
</dbReference>
<dbReference type="SUPFAM" id="SSF53850">
    <property type="entry name" value="Periplasmic binding protein-like II"/>
    <property type="match status" value="1"/>
</dbReference>
<evidence type="ECO:0000256" key="3">
    <source>
        <dbReference type="ARBA" id="ARBA00023125"/>
    </source>
</evidence>
<keyword evidence="3" id="KW-0238">DNA-binding</keyword>
<keyword evidence="7" id="KW-1185">Reference proteome</keyword>
<dbReference type="GO" id="GO:0006351">
    <property type="term" value="P:DNA-templated transcription"/>
    <property type="evidence" value="ECO:0007669"/>
    <property type="project" value="TreeGrafter"/>
</dbReference>
<dbReference type="InterPro" id="IPR036388">
    <property type="entry name" value="WH-like_DNA-bd_sf"/>
</dbReference>
<evidence type="ECO:0000313" key="7">
    <source>
        <dbReference type="Proteomes" id="UP000594118"/>
    </source>
</evidence>
<organism evidence="6 7">
    <name type="scientific">Pseudooceanicola spongiae</name>
    <dbReference type="NCBI Taxonomy" id="2613965"/>
    <lineage>
        <taxon>Bacteria</taxon>
        <taxon>Pseudomonadati</taxon>
        <taxon>Pseudomonadota</taxon>
        <taxon>Alphaproteobacteria</taxon>
        <taxon>Rhodobacterales</taxon>
        <taxon>Paracoccaceae</taxon>
        <taxon>Pseudooceanicola</taxon>
    </lineage>
</organism>
<reference evidence="6 7" key="1">
    <citation type="submission" date="2019-10" db="EMBL/GenBank/DDBJ databases">
        <title>Pseudopuniceibacterium sp. HQ09 islated from Antarctica.</title>
        <authorList>
            <person name="Liao L."/>
            <person name="Su S."/>
            <person name="Chen B."/>
            <person name="Yu Y."/>
        </authorList>
    </citation>
    <scope>NUCLEOTIDE SEQUENCE [LARGE SCALE GENOMIC DNA]</scope>
    <source>
        <strain evidence="6 7">HQ09</strain>
    </source>
</reference>
<gene>
    <name evidence="6" type="ORF">F3W81_03070</name>
</gene>
<dbReference type="InterPro" id="IPR058163">
    <property type="entry name" value="LysR-type_TF_proteobact-type"/>
</dbReference>
<evidence type="ECO:0000313" key="6">
    <source>
        <dbReference type="EMBL" id="QOL79892.1"/>
    </source>
</evidence>
<dbReference type="Proteomes" id="UP000594118">
    <property type="component" value="Chromosome"/>
</dbReference>
<evidence type="ECO:0000256" key="2">
    <source>
        <dbReference type="ARBA" id="ARBA00023015"/>
    </source>
</evidence>
<dbReference type="Gene3D" id="1.10.10.10">
    <property type="entry name" value="Winged helix-like DNA-binding domain superfamily/Winged helix DNA-binding domain"/>
    <property type="match status" value="1"/>
</dbReference>
<dbReference type="InterPro" id="IPR000847">
    <property type="entry name" value="LysR_HTH_N"/>
</dbReference>
<keyword evidence="4" id="KW-0804">Transcription</keyword>
<evidence type="ECO:0000256" key="1">
    <source>
        <dbReference type="ARBA" id="ARBA00009437"/>
    </source>
</evidence>
<dbReference type="KEGG" id="pshq:F3W81_03070"/>
<protein>
    <submittedName>
        <fullName evidence="6">LysR family transcriptional regulator</fullName>
    </submittedName>
</protein>
<proteinExistence type="inferred from homology"/>
<dbReference type="PROSITE" id="PS50931">
    <property type="entry name" value="HTH_LYSR"/>
    <property type="match status" value="1"/>
</dbReference>
<dbReference type="Gene3D" id="3.40.190.10">
    <property type="entry name" value="Periplasmic binding protein-like II"/>
    <property type="match status" value="2"/>
</dbReference>